<reference evidence="2" key="1">
    <citation type="submission" date="2022-04" db="EMBL/GenBank/DDBJ databases">
        <title>Carnegiea gigantea Genome sequencing and assembly v2.</title>
        <authorList>
            <person name="Copetti D."/>
            <person name="Sanderson M.J."/>
            <person name="Burquez A."/>
            <person name="Wojciechowski M.F."/>
        </authorList>
    </citation>
    <scope>NUCLEOTIDE SEQUENCE</scope>
    <source>
        <strain evidence="2">SGP5-SGP5p</strain>
        <tissue evidence="2">Aerial part</tissue>
    </source>
</reference>
<evidence type="ECO:0000313" key="3">
    <source>
        <dbReference type="Proteomes" id="UP001153076"/>
    </source>
</evidence>
<comment type="caution">
    <text evidence="2">The sequence shown here is derived from an EMBL/GenBank/DDBJ whole genome shotgun (WGS) entry which is preliminary data.</text>
</comment>
<sequence>MKGIFKDYNGLMHNVSVNCAPLLNGPTENAPSHLNYREYGFDLAGGNGTWLSDDPNRPVRVRTGEEEGNDDSEDSVPPVKERWVKLEKRCVIKRRNRDGGSKAKITGVQLVASALRESTNITLAEGFEDEFEKGLLSMKRQKRYNEWPKSSLLTSACPLVFFKLSATLLGKNRPDATGTGVAECEGLSFREKGDTSEEVELAPLGGTAGFGIACFTSSLLDRTASLICNRERTIHKGSISQQHIENF</sequence>
<organism evidence="2 3">
    <name type="scientific">Carnegiea gigantea</name>
    <dbReference type="NCBI Taxonomy" id="171969"/>
    <lineage>
        <taxon>Eukaryota</taxon>
        <taxon>Viridiplantae</taxon>
        <taxon>Streptophyta</taxon>
        <taxon>Embryophyta</taxon>
        <taxon>Tracheophyta</taxon>
        <taxon>Spermatophyta</taxon>
        <taxon>Magnoliopsida</taxon>
        <taxon>eudicotyledons</taxon>
        <taxon>Gunneridae</taxon>
        <taxon>Pentapetalae</taxon>
        <taxon>Caryophyllales</taxon>
        <taxon>Cactineae</taxon>
        <taxon>Cactaceae</taxon>
        <taxon>Cactoideae</taxon>
        <taxon>Echinocereeae</taxon>
        <taxon>Carnegiea</taxon>
    </lineage>
</organism>
<dbReference type="EMBL" id="JAKOGI010000349">
    <property type="protein sequence ID" value="KAJ8436360.1"/>
    <property type="molecule type" value="Genomic_DNA"/>
</dbReference>
<feature type="region of interest" description="Disordered" evidence="1">
    <location>
        <begin position="50"/>
        <end position="78"/>
    </location>
</feature>
<dbReference type="Proteomes" id="UP001153076">
    <property type="component" value="Unassembled WGS sequence"/>
</dbReference>
<accession>A0A9Q1K4P1</accession>
<evidence type="ECO:0000256" key="1">
    <source>
        <dbReference type="SAM" id="MobiDB-lite"/>
    </source>
</evidence>
<feature type="compositionally biased region" description="Basic and acidic residues" evidence="1">
    <location>
        <begin position="54"/>
        <end position="65"/>
    </location>
</feature>
<gene>
    <name evidence="2" type="ORF">Cgig2_009925</name>
</gene>
<keyword evidence="3" id="KW-1185">Reference proteome</keyword>
<proteinExistence type="predicted"/>
<evidence type="ECO:0000313" key="2">
    <source>
        <dbReference type="EMBL" id="KAJ8436360.1"/>
    </source>
</evidence>
<protein>
    <submittedName>
        <fullName evidence="2">Uncharacterized protein</fullName>
    </submittedName>
</protein>
<dbReference type="AlphaFoldDB" id="A0A9Q1K4P1"/>
<name>A0A9Q1K4P1_9CARY</name>